<dbReference type="InterPro" id="IPR013783">
    <property type="entry name" value="Ig-like_fold"/>
</dbReference>
<evidence type="ECO:0000256" key="7">
    <source>
        <dbReference type="ARBA" id="ARBA00038361"/>
    </source>
</evidence>
<comment type="caution">
    <text evidence="11">The sequence shown here is derived from an EMBL/GenBank/DDBJ whole genome shotgun (WGS) entry which is preliminary data.</text>
</comment>
<comment type="subcellular location">
    <subcellularLocation>
        <location evidence="1">Membrane</location>
        <topology evidence="1">Single-pass type I membrane protein</topology>
    </subcellularLocation>
</comment>
<organism evidence="11 12">
    <name type="scientific">Bos mutus</name>
    <name type="common">wild yak</name>
    <dbReference type="NCBI Taxonomy" id="72004"/>
    <lineage>
        <taxon>Eukaryota</taxon>
        <taxon>Metazoa</taxon>
        <taxon>Chordata</taxon>
        <taxon>Craniata</taxon>
        <taxon>Vertebrata</taxon>
        <taxon>Euteleostomi</taxon>
        <taxon>Mammalia</taxon>
        <taxon>Eutheria</taxon>
        <taxon>Laurasiatheria</taxon>
        <taxon>Artiodactyla</taxon>
        <taxon>Ruminantia</taxon>
        <taxon>Pecora</taxon>
        <taxon>Bovidae</taxon>
        <taxon>Bovinae</taxon>
        <taxon>Bos</taxon>
    </lineage>
</organism>
<dbReference type="PROSITE" id="PS50835">
    <property type="entry name" value="IG_LIKE"/>
    <property type="match status" value="1"/>
</dbReference>
<dbReference type="InterPro" id="IPR051036">
    <property type="entry name" value="SIGLEC"/>
</dbReference>
<protein>
    <recommendedName>
        <fullName evidence="10">Ig-like domain-containing protein</fullName>
    </recommendedName>
</protein>
<dbReference type="SMART" id="SM00409">
    <property type="entry name" value="IG"/>
    <property type="match status" value="2"/>
</dbReference>
<keyword evidence="2 9" id="KW-0812">Transmembrane</keyword>
<keyword evidence="4" id="KW-0130">Cell adhesion</keyword>
<evidence type="ECO:0000256" key="5">
    <source>
        <dbReference type="ARBA" id="ARBA00022989"/>
    </source>
</evidence>
<dbReference type="InterPro" id="IPR007110">
    <property type="entry name" value="Ig-like_dom"/>
</dbReference>
<evidence type="ECO:0000256" key="3">
    <source>
        <dbReference type="ARBA" id="ARBA00022734"/>
    </source>
</evidence>
<feature type="region of interest" description="Disordered" evidence="8">
    <location>
        <begin position="193"/>
        <end position="213"/>
    </location>
</feature>
<dbReference type="PANTHER" id="PTHR12035:SF42">
    <property type="entry name" value="IG-LIKE DOMAIN-CONTAINING PROTEIN"/>
    <property type="match status" value="1"/>
</dbReference>
<feature type="compositionally biased region" description="Polar residues" evidence="8">
    <location>
        <begin position="193"/>
        <end position="211"/>
    </location>
</feature>
<keyword evidence="6 9" id="KW-0472">Membrane</keyword>
<dbReference type="AlphaFoldDB" id="A0A6B0RSV9"/>
<evidence type="ECO:0000256" key="9">
    <source>
        <dbReference type="SAM" id="Phobius"/>
    </source>
</evidence>
<feature type="transmembrane region" description="Helical" evidence="9">
    <location>
        <begin position="356"/>
        <end position="379"/>
    </location>
</feature>
<sequence length="465" mass="49581">MGRAGPGLALGLQLSLCVPPGSPEKESLYQLQVQGSVTVQEGLCVSVPCNVSYPQLGWAKSTHVYGAWFRKEDRLQEDVLVATDNSAQGGKKKRNIPFHLLGDPRANNCSLGIAEARKRDSGNYYFQLIREAAEHSYKNNQLTVNVIDPPQKLTISLSGGIGTELKHLGNGSSLPVLEGDSLRLACDTDSNPPATLSWSRGSQTLSPSHPSSPGVLYLPRVESGHEGELTCRAQHPRGSLWISVHLSVQTPPQLLGPSCSQEDKGLRCSCSSRARPAPSLRWWLGEGLLEGEFSNTSNASFEVASSSAGPWANGSLSLREGLSSGLSLSCEALNVHGARSGSVLLLPGKPRLGGEFFLGAIGGAGAAGLLSLCSCLIFFRVKTCRKAAREKDEPCTLGPTSQGYQDECPPGSPLDYPPPAVAAPLSGEDQELHYASLSFLKLRPREPRDQAATSTTEYAEVKILK</sequence>
<dbReference type="GO" id="GO:0007155">
    <property type="term" value="P:cell adhesion"/>
    <property type="evidence" value="ECO:0007669"/>
    <property type="project" value="UniProtKB-KW"/>
</dbReference>
<dbReference type="Proteomes" id="UP000322234">
    <property type="component" value="Unassembled WGS sequence"/>
</dbReference>
<evidence type="ECO:0000256" key="8">
    <source>
        <dbReference type="SAM" id="MobiDB-lite"/>
    </source>
</evidence>
<evidence type="ECO:0000259" key="10">
    <source>
        <dbReference type="PROSITE" id="PS50835"/>
    </source>
</evidence>
<dbReference type="SMART" id="SM00408">
    <property type="entry name" value="IGc2"/>
    <property type="match status" value="1"/>
</dbReference>
<evidence type="ECO:0000313" key="12">
    <source>
        <dbReference type="Proteomes" id="UP000322234"/>
    </source>
</evidence>
<evidence type="ECO:0000256" key="6">
    <source>
        <dbReference type="ARBA" id="ARBA00023136"/>
    </source>
</evidence>
<keyword evidence="12" id="KW-1185">Reference proteome</keyword>
<reference evidence="11" key="1">
    <citation type="submission" date="2019-10" db="EMBL/GenBank/DDBJ databases">
        <title>The sequence and de novo assembly of the wild yak genome.</title>
        <authorList>
            <person name="Liu Y."/>
        </authorList>
    </citation>
    <scope>NUCLEOTIDE SEQUENCE [LARGE SCALE GENOMIC DNA]</scope>
    <source>
        <strain evidence="11">WY2019</strain>
    </source>
</reference>
<evidence type="ECO:0000313" key="11">
    <source>
        <dbReference type="EMBL" id="MXQ93025.1"/>
    </source>
</evidence>
<proteinExistence type="inferred from homology"/>
<dbReference type="GO" id="GO:0030246">
    <property type="term" value="F:carbohydrate binding"/>
    <property type="evidence" value="ECO:0007669"/>
    <property type="project" value="UniProtKB-KW"/>
</dbReference>
<feature type="domain" description="Ig-like" evidence="10">
    <location>
        <begin position="150"/>
        <end position="247"/>
    </location>
</feature>
<feature type="compositionally biased region" description="Pro residues" evidence="8">
    <location>
        <begin position="410"/>
        <end position="421"/>
    </location>
</feature>
<evidence type="ECO:0000256" key="1">
    <source>
        <dbReference type="ARBA" id="ARBA00004479"/>
    </source>
</evidence>
<name>A0A6B0RSV9_9CETA</name>
<gene>
    <name evidence="11" type="ORF">E5288_WYG017678</name>
</gene>
<dbReference type="Pfam" id="PF07686">
    <property type="entry name" value="V-set"/>
    <property type="match status" value="1"/>
</dbReference>
<dbReference type="EMBL" id="VBQZ03000089">
    <property type="protein sequence ID" value="MXQ93025.1"/>
    <property type="molecule type" value="Genomic_DNA"/>
</dbReference>
<feature type="region of interest" description="Disordered" evidence="8">
    <location>
        <begin position="395"/>
        <end position="424"/>
    </location>
</feature>
<accession>A0A6B0RSV9</accession>
<dbReference type="GO" id="GO:0005886">
    <property type="term" value="C:plasma membrane"/>
    <property type="evidence" value="ECO:0007669"/>
    <property type="project" value="TreeGrafter"/>
</dbReference>
<dbReference type="PANTHER" id="PTHR12035">
    <property type="entry name" value="SIALIC ACID BINDING IMMUNOGLOBULIN-LIKE LECTIN"/>
    <property type="match status" value="1"/>
</dbReference>
<evidence type="ECO:0000256" key="2">
    <source>
        <dbReference type="ARBA" id="ARBA00022692"/>
    </source>
</evidence>
<evidence type="ECO:0000256" key="4">
    <source>
        <dbReference type="ARBA" id="ARBA00022889"/>
    </source>
</evidence>
<dbReference type="InterPro" id="IPR013106">
    <property type="entry name" value="Ig_V-set"/>
</dbReference>
<dbReference type="GO" id="GO:0033691">
    <property type="term" value="F:sialic acid binding"/>
    <property type="evidence" value="ECO:0007669"/>
    <property type="project" value="TreeGrafter"/>
</dbReference>
<dbReference type="InterPro" id="IPR003599">
    <property type="entry name" value="Ig_sub"/>
</dbReference>
<comment type="similarity">
    <text evidence="7">Belongs to the immunoglobulin superfamily. SIGLEC (sialic acid binding Ig-like lectin) family.</text>
</comment>
<dbReference type="InterPro" id="IPR003598">
    <property type="entry name" value="Ig_sub2"/>
</dbReference>
<dbReference type="Gene3D" id="2.60.40.10">
    <property type="entry name" value="Immunoglobulins"/>
    <property type="match status" value="2"/>
</dbReference>
<dbReference type="InterPro" id="IPR036179">
    <property type="entry name" value="Ig-like_dom_sf"/>
</dbReference>
<dbReference type="SUPFAM" id="SSF48726">
    <property type="entry name" value="Immunoglobulin"/>
    <property type="match status" value="3"/>
</dbReference>
<keyword evidence="3" id="KW-0430">Lectin</keyword>
<keyword evidence="5 9" id="KW-1133">Transmembrane helix</keyword>
<dbReference type="Pfam" id="PF13895">
    <property type="entry name" value="Ig_2"/>
    <property type="match status" value="1"/>
</dbReference>